<feature type="compositionally biased region" description="Basic and acidic residues" evidence="1">
    <location>
        <begin position="610"/>
        <end position="622"/>
    </location>
</feature>
<accession>A0AAN8FDR9</accession>
<dbReference type="PROSITE" id="PS50404">
    <property type="entry name" value="GST_NTER"/>
    <property type="match status" value="1"/>
</dbReference>
<feature type="compositionally biased region" description="Polar residues" evidence="1">
    <location>
        <begin position="100"/>
        <end position="146"/>
    </location>
</feature>
<dbReference type="AlphaFoldDB" id="A0AAN8FDR9"/>
<dbReference type="CDD" id="cd00299">
    <property type="entry name" value="GST_C_family"/>
    <property type="match status" value="1"/>
</dbReference>
<dbReference type="EMBL" id="JAKLMC020000004">
    <property type="protein sequence ID" value="KAK5956501.1"/>
    <property type="molecule type" value="Genomic_DNA"/>
</dbReference>
<dbReference type="Pfam" id="PF13410">
    <property type="entry name" value="GST_C_2"/>
    <property type="match status" value="1"/>
</dbReference>
<dbReference type="InterPro" id="IPR050983">
    <property type="entry name" value="GST_Omega/HSP26"/>
</dbReference>
<evidence type="ECO:0000259" key="2">
    <source>
        <dbReference type="PROSITE" id="PS50404"/>
    </source>
</evidence>
<evidence type="ECO:0000313" key="3">
    <source>
        <dbReference type="EMBL" id="KAK5956501.1"/>
    </source>
</evidence>
<dbReference type="InterPro" id="IPR004045">
    <property type="entry name" value="Glutathione_S-Trfase_N"/>
</dbReference>
<comment type="caution">
    <text evidence="3">The sequence shown here is derived from an EMBL/GenBank/DDBJ whole genome shotgun (WGS) entry which is preliminary data.</text>
</comment>
<feature type="compositionally biased region" description="Basic and acidic residues" evidence="1">
    <location>
        <begin position="259"/>
        <end position="269"/>
    </location>
</feature>
<dbReference type="CDD" id="cd00570">
    <property type="entry name" value="GST_N_family"/>
    <property type="match status" value="1"/>
</dbReference>
<dbReference type="InterPro" id="IPR040079">
    <property type="entry name" value="Glutathione_S-Trfase"/>
</dbReference>
<feature type="compositionally biased region" description="Polar residues" evidence="1">
    <location>
        <begin position="163"/>
        <end position="177"/>
    </location>
</feature>
<feature type="compositionally biased region" description="Basic and acidic residues" evidence="1">
    <location>
        <begin position="380"/>
        <end position="390"/>
    </location>
</feature>
<feature type="region of interest" description="Disordered" evidence="1">
    <location>
        <begin position="248"/>
        <end position="274"/>
    </location>
</feature>
<feature type="region of interest" description="Disordered" evidence="1">
    <location>
        <begin position="368"/>
        <end position="390"/>
    </location>
</feature>
<proteinExistence type="predicted"/>
<dbReference type="GO" id="GO:0005737">
    <property type="term" value="C:cytoplasm"/>
    <property type="evidence" value="ECO:0007669"/>
    <property type="project" value="TreeGrafter"/>
</dbReference>
<sequence>MNVDPRLQLSDLTDYQFQASLAQQYGSYNTTGLQHAVNSRYGQNPPYFQPIPRNEARTSDLRSSQQFNHEASPPRGQARSAERNQGATGYQHTVPRLYGSHSSGGSPALDASTNTIHANSSGNRNSIPVNRTNSTRSILANARSNGSPQQNSRSSTSSPANRPQQSNANVKDPTTYTAPHLLAPMKPNPPSLREWRNKFFNIDEPLLLTEDQYLTYFPHVDNVYSHRSTQKYKRKPFVSHYWDCRLKGRPTGTPLNKKKLNENGDEQERKKRKRKVRERDLCDVKIKVTEFFGTEELEALRKLGLGPEVNPGSVNQDSGADLTFVVNGQQQNENNDSTFGILEPNQSYPPGHPGYGGKKWYMVQRVNGNDKEGEDPEDRDLDHKHSLEESDRIKKNSVQRWLLAREKEKKKAAKDDFSNNREDASDDDGLTQTATSILTPASRYHASGIALQTVNTHTTPTANNLTLYGCSFCPFSQRVWIALEAIGIPYQYRELTERDMVIPPNSPPGTEKRPTIPDLAECNPEGKVPCLKHNNFCVWESTVMLEYLEDLAMGQSLFQPAVGNPQLKAHSRLWVDFIDRRILPVFYALLILPDQDTANGQQTNESNSTDVRRDPNFADRNHHATPYQTRYNAIPKPPPTFLPTSKQCDLSTLPPNSRPSYFSHPTTTTSPKAHTLTTALLTNITTLVNASHRTGPYFLGPTLSYVDIAFAPWIIRLNYVLSHYRHFPRPEVGTRWQQWCDAIERDEVVRRTVSEEEGYRDVYGGGINGAGGGASGNLGEGSACGLGWEYDEYGRFDVNKAWETGNGFPEMMWVDRSLYGGMDLRGERLGGAGGVFGYSFDQ</sequence>
<gene>
    <name evidence="3" type="ORF">OHC33_001986</name>
</gene>
<feature type="region of interest" description="Disordered" evidence="1">
    <location>
        <begin position="597"/>
        <end position="624"/>
    </location>
</feature>
<feature type="region of interest" description="Disordered" evidence="1">
    <location>
        <begin position="409"/>
        <end position="430"/>
    </location>
</feature>
<dbReference type="InterPro" id="IPR036249">
    <property type="entry name" value="Thioredoxin-like_sf"/>
</dbReference>
<dbReference type="Gene3D" id="3.40.30.10">
    <property type="entry name" value="Glutaredoxin"/>
    <property type="match status" value="1"/>
</dbReference>
<dbReference type="SUPFAM" id="SSF47616">
    <property type="entry name" value="GST C-terminal domain-like"/>
    <property type="match status" value="1"/>
</dbReference>
<dbReference type="Pfam" id="PF13409">
    <property type="entry name" value="GST_N_2"/>
    <property type="match status" value="1"/>
</dbReference>
<dbReference type="Proteomes" id="UP001316803">
    <property type="component" value="Unassembled WGS sequence"/>
</dbReference>
<feature type="compositionally biased region" description="Basic and acidic residues" evidence="1">
    <location>
        <begin position="409"/>
        <end position="423"/>
    </location>
</feature>
<dbReference type="PROSITE" id="PS51354">
    <property type="entry name" value="GLUTAREDOXIN_2"/>
    <property type="match status" value="1"/>
</dbReference>
<organism evidence="3 4">
    <name type="scientific">Knufia fluminis</name>
    <dbReference type="NCBI Taxonomy" id="191047"/>
    <lineage>
        <taxon>Eukaryota</taxon>
        <taxon>Fungi</taxon>
        <taxon>Dikarya</taxon>
        <taxon>Ascomycota</taxon>
        <taxon>Pezizomycotina</taxon>
        <taxon>Eurotiomycetes</taxon>
        <taxon>Chaetothyriomycetidae</taxon>
        <taxon>Chaetothyriales</taxon>
        <taxon>Trichomeriaceae</taxon>
        <taxon>Knufia</taxon>
    </lineage>
</organism>
<dbReference type="Gene3D" id="1.20.1050.10">
    <property type="match status" value="1"/>
</dbReference>
<dbReference type="PANTHER" id="PTHR43968:SF6">
    <property type="entry name" value="GLUTATHIONE S-TRANSFERASE OMEGA"/>
    <property type="match status" value="1"/>
</dbReference>
<feature type="compositionally biased region" description="Polar residues" evidence="1">
    <location>
        <begin position="597"/>
        <end position="609"/>
    </location>
</feature>
<dbReference type="SFLD" id="SFLDS00019">
    <property type="entry name" value="Glutathione_Transferase_(cytos"/>
    <property type="match status" value="1"/>
</dbReference>
<feature type="region of interest" description="Disordered" evidence="1">
    <location>
        <begin position="37"/>
        <end position="189"/>
    </location>
</feature>
<dbReference type="InterPro" id="IPR036282">
    <property type="entry name" value="Glutathione-S-Trfase_C_sf"/>
</dbReference>
<protein>
    <recommendedName>
        <fullName evidence="2">GST N-terminal domain-containing protein</fullName>
    </recommendedName>
</protein>
<evidence type="ECO:0000256" key="1">
    <source>
        <dbReference type="SAM" id="MobiDB-lite"/>
    </source>
</evidence>
<feature type="domain" description="GST N-terminal" evidence="2">
    <location>
        <begin position="463"/>
        <end position="556"/>
    </location>
</feature>
<evidence type="ECO:0000313" key="4">
    <source>
        <dbReference type="Proteomes" id="UP001316803"/>
    </source>
</evidence>
<name>A0AAN8FDR9_9EURO</name>
<dbReference type="PANTHER" id="PTHR43968">
    <property type="match status" value="1"/>
</dbReference>
<dbReference type="SUPFAM" id="SSF52833">
    <property type="entry name" value="Thioredoxin-like"/>
    <property type="match status" value="1"/>
</dbReference>
<feature type="compositionally biased region" description="Low complexity" evidence="1">
    <location>
        <begin position="147"/>
        <end position="162"/>
    </location>
</feature>
<keyword evidence="4" id="KW-1185">Reference proteome</keyword>
<reference evidence="3 4" key="1">
    <citation type="submission" date="2022-12" db="EMBL/GenBank/DDBJ databases">
        <title>Genomic features and morphological characterization of a novel Knufia sp. strain isolated from spacecraft assembly facility.</title>
        <authorList>
            <person name="Teixeira M."/>
            <person name="Chander A.M."/>
            <person name="Stajich J.E."/>
            <person name="Venkateswaran K."/>
        </authorList>
    </citation>
    <scope>NUCLEOTIDE SEQUENCE [LARGE SCALE GENOMIC DNA]</scope>
    <source>
        <strain evidence="3 4">FJI-L2-BK-P2</strain>
    </source>
</reference>